<proteinExistence type="predicted"/>
<name>A0A0C9YRM6_9AGAM</name>
<reference evidence="2 3" key="1">
    <citation type="submission" date="2014-04" db="EMBL/GenBank/DDBJ databases">
        <authorList>
            <consortium name="DOE Joint Genome Institute"/>
            <person name="Kuo A."/>
            <person name="Kohler A."/>
            <person name="Costa M.D."/>
            <person name="Nagy L.G."/>
            <person name="Floudas D."/>
            <person name="Copeland A."/>
            <person name="Barry K.W."/>
            <person name="Cichocki N."/>
            <person name="Veneault-Fourrey C."/>
            <person name="LaButti K."/>
            <person name="Lindquist E.A."/>
            <person name="Lipzen A."/>
            <person name="Lundell T."/>
            <person name="Morin E."/>
            <person name="Murat C."/>
            <person name="Sun H."/>
            <person name="Tunlid A."/>
            <person name="Henrissat B."/>
            <person name="Grigoriev I.V."/>
            <person name="Hibbett D.S."/>
            <person name="Martin F."/>
            <person name="Nordberg H.P."/>
            <person name="Cantor M.N."/>
            <person name="Hua S.X."/>
        </authorList>
    </citation>
    <scope>NUCLEOTIDE SEQUENCE [LARGE SCALE GENOMIC DNA]</scope>
    <source>
        <strain evidence="2 3">441</strain>
    </source>
</reference>
<evidence type="ECO:0000256" key="1">
    <source>
        <dbReference type="SAM" id="MobiDB-lite"/>
    </source>
</evidence>
<sequence length="78" mass="8752">MEAAKTEPSNHGGYESKPVALHRAKRHDRVIDASKSILHENSPSTLRPSVCTSCMKLTAEHDGFAELCKNSLLHLRRW</sequence>
<dbReference type="EMBL" id="KN833786">
    <property type="protein sequence ID" value="KIK19316.1"/>
    <property type="molecule type" value="Genomic_DNA"/>
</dbReference>
<dbReference type="AlphaFoldDB" id="A0A0C9YRM6"/>
<gene>
    <name evidence="2" type="ORF">PISMIDRAFT_683281</name>
</gene>
<feature type="region of interest" description="Disordered" evidence="1">
    <location>
        <begin position="1"/>
        <end position="26"/>
    </location>
</feature>
<evidence type="ECO:0000313" key="3">
    <source>
        <dbReference type="Proteomes" id="UP000054018"/>
    </source>
</evidence>
<organism evidence="2 3">
    <name type="scientific">Pisolithus microcarpus 441</name>
    <dbReference type="NCBI Taxonomy" id="765257"/>
    <lineage>
        <taxon>Eukaryota</taxon>
        <taxon>Fungi</taxon>
        <taxon>Dikarya</taxon>
        <taxon>Basidiomycota</taxon>
        <taxon>Agaricomycotina</taxon>
        <taxon>Agaricomycetes</taxon>
        <taxon>Agaricomycetidae</taxon>
        <taxon>Boletales</taxon>
        <taxon>Sclerodermatineae</taxon>
        <taxon>Pisolithaceae</taxon>
        <taxon>Pisolithus</taxon>
    </lineage>
</organism>
<reference evidence="3" key="2">
    <citation type="submission" date="2015-01" db="EMBL/GenBank/DDBJ databases">
        <title>Evolutionary Origins and Diversification of the Mycorrhizal Mutualists.</title>
        <authorList>
            <consortium name="DOE Joint Genome Institute"/>
            <consortium name="Mycorrhizal Genomics Consortium"/>
            <person name="Kohler A."/>
            <person name="Kuo A."/>
            <person name="Nagy L.G."/>
            <person name="Floudas D."/>
            <person name="Copeland A."/>
            <person name="Barry K.W."/>
            <person name="Cichocki N."/>
            <person name="Veneault-Fourrey C."/>
            <person name="LaButti K."/>
            <person name="Lindquist E.A."/>
            <person name="Lipzen A."/>
            <person name="Lundell T."/>
            <person name="Morin E."/>
            <person name="Murat C."/>
            <person name="Riley R."/>
            <person name="Ohm R."/>
            <person name="Sun H."/>
            <person name="Tunlid A."/>
            <person name="Henrissat B."/>
            <person name="Grigoriev I.V."/>
            <person name="Hibbett D.S."/>
            <person name="Martin F."/>
        </authorList>
    </citation>
    <scope>NUCLEOTIDE SEQUENCE [LARGE SCALE GENOMIC DNA]</scope>
    <source>
        <strain evidence="3">441</strain>
    </source>
</reference>
<keyword evidence="3" id="KW-1185">Reference proteome</keyword>
<accession>A0A0C9YRM6</accession>
<evidence type="ECO:0000313" key="2">
    <source>
        <dbReference type="EMBL" id="KIK19316.1"/>
    </source>
</evidence>
<dbReference type="HOGENOM" id="CLU_2622916_0_0_1"/>
<protein>
    <submittedName>
        <fullName evidence="2">Uncharacterized protein</fullName>
    </submittedName>
</protein>
<dbReference type="Proteomes" id="UP000054018">
    <property type="component" value="Unassembled WGS sequence"/>
</dbReference>